<keyword evidence="4" id="KW-1185">Reference proteome</keyword>
<sequence length="219" mass="23947">MLTIYGVYRSRATRPLWLLEEIGLDFAHQPVIQAYRLPIAEAPDAPLNTRSPQFLAVNPMALIPSMDDEGFVLHESLAITLYLAKKYGGQLGPKDLQEDALMVQWALFAATGIETPALDMQKLLGGDQANTPEGTTKAQALAASLERPFDVLEAHLKQTGTMVGGRFTAADIIVAEIVRYAQGYAPLLAARPALKAWLEGCQARAGFKAMWEKRLQEPA</sequence>
<dbReference type="PROSITE" id="PS50405">
    <property type="entry name" value="GST_CTER"/>
    <property type="match status" value="1"/>
</dbReference>
<dbReference type="InterPro" id="IPR010987">
    <property type="entry name" value="Glutathione-S-Trfase_C-like"/>
</dbReference>
<dbReference type="Gene3D" id="1.20.1050.10">
    <property type="match status" value="1"/>
</dbReference>
<dbReference type="SUPFAM" id="SSF52833">
    <property type="entry name" value="Thioredoxin-like"/>
    <property type="match status" value="1"/>
</dbReference>
<dbReference type="PANTHER" id="PTHR44051">
    <property type="entry name" value="GLUTATHIONE S-TRANSFERASE-RELATED"/>
    <property type="match status" value="1"/>
</dbReference>
<accession>A0ABV2H0N5</accession>
<dbReference type="SUPFAM" id="SSF47616">
    <property type="entry name" value="GST C-terminal domain-like"/>
    <property type="match status" value="1"/>
</dbReference>
<evidence type="ECO:0000313" key="4">
    <source>
        <dbReference type="Proteomes" id="UP001549031"/>
    </source>
</evidence>
<dbReference type="CDD" id="cd03046">
    <property type="entry name" value="GST_N_GTT1_like"/>
    <property type="match status" value="1"/>
</dbReference>
<dbReference type="Proteomes" id="UP001549031">
    <property type="component" value="Unassembled WGS sequence"/>
</dbReference>
<feature type="domain" description="GST N-terminal" evidence="1">
    <location>
        <begin position="1"/>
        <end position="91"/>
    </location>
</feature>
<dbReference type="GO" id="GO:0004364">
    <property type="term" value="F:glutathione transferase activity"/>
    <property type="evidence" value="ECO:0007669"/>
    <property type="project" value="UniProtKB-EC"/>
</dbReference>
<keyword evidence="3" id="KW-0808">Transferase</keyword>
<name>A0ABV2H0N5_9HYPH</name>
<comment type="caution">
    <text evidence="3">The sequence shown here is derived from an EMBL/GenBank/DDBJ whole genome shotgun (WGS) entry which is preliminary data.</text>
</comment>
<gene>
    <name evidence="3" type="ORF">ABID21_000191</name>
</gene>
<evidence type="ECO:0000313" key="3">
    <source>
        <dbReference type="EMBL" id="MET3584099.1"/>
    </source>
</evidence>
<dbReference type="InterPro" id="IPR040079">
    <property type="entry name" value="Glutathione_S-Trfase"/>
</dbReference>
<dbReference type="PANTHER" id="PTHR44051:SF8">
    <property type="entry name" value="GLUTATHIONE S-TRANSFERASE GSTA"/>
    <property type="match status" value="1"/>
</dbReference>
<dbReference type="SFLD" id="SFLDG00358">
    <property type="entry name" value="Main_(cytGST)"/>
    <property type="match status" value="1"/>
</dbReference>
<dbReference type="Pfam" id="PF13410">
    <property type="entry name" value="GST_C_2"/>
    <property type="match status" value="1"/>
</dbReference>
<evidence type="ECO:0000259" key="2">
    <source>
        <dbReference type="PROSITE" id="PS50405"/>
    </source>
</evidence>
<protein>
    <submittedName>
        <fullName evidence="3">Glutathione S-transferase</fullName>
        <ecNumber evidence="3">2.5.1.18</ecNumber>
    </submittedName>
</protein>
<dbReference type="InterPro" id="IPR036249">
    <property type="entry name" value="Thioredoxin-like_sf"/>
</dbReference>
<dbReference type="Pfam" id="PF13409">
    <property type="entry name" value="GST_N_2"/>
    <property type="match status" value="1"/>
</dbReference>
<dbReference type="CDD" id="cd03207">
    <property type="entry name" value="GST_C_8"/>
    <property type="match status" value="1"/>
</dbReference>
<feature type="domain" description="GST C-terminal" evidence="2">
    <location>
        <begin position="95"/>
        <end position="219"/>
    </location>
</feature>
<dbReference type="SFLD" id="SFLDS00019">
    <property type="entry name" value="Glutathione_Transferase_(cytos"/>
    <property type="match status" value="1"/>
</dbReference>
<dbReference type="EMBL" id="JBEPLJ010000001">
    <property type="protein sequence ID" value="MET3584099.1"/>
    <property type="molecule type" value="Genomic_DNA"/>
</dbReference>
<dbReference type="InterPro" id="IPR036282">
    <property type="entry name" value="Glutathione-S-Trfase_C_sf"/>
</dbReference>
<evidence type="ECO:0000259" key="1">
    <source>
        <dbReference type="PROSITE" id="PS50404"/>
    </source>
</evidence>
<dbReference type="InterPro" id="IPR004045">
    <property type="entry name" value="Glutathione_S-Trfase_N"/>
</dbReference>
<proteinExistence type="predicted"/>
<dbReference type="EC" id="2.5.1.18" evidence="3"/>
<reference evidence="3 4" key="1">
    <citation type="submission" date="2024-06" db="EMBL/GenBank/DDBJ databases">
        <title>Genomic Encyclopedia of Type Strains, Phase IV (KMG-IV): sequencing the most valuable type-strain genomes for metagenomic binning, comparative biology and taxonomic classification.</title>
        <authorList>
            <person name="Goeker M."/>
        </authorList>
    </citation>
    <scope>NUCLEOTIDE SEQUENCE [LARGE SCALE GENOMIC DNA]</scope>
    <source>
        <strain evidence="3 4">DSM 105042</strain>
    </source>
</reference>
<organism evidence="3 4">
    <name type="scientific">Pseudorhizobium tarimense</name>
    <dbReference type="NCBI Taxonomy" id="1079109"/>
    <lineage>
        <taxon>Bacteria</taxon>
        <taxon>Pseudomonadati</taxon>
        <taxon>Pseudomonadota</taxon>
        <taxon>Alphaproteobacteria</taxon>
        <taxon>Hyphomicrobiales</taxon>
        <taxon>Rhizobiaceae</taxon>
        <taxon>Rhizobium/Agrobacterium group</taxon>
        <taxon>Pseudorhizobium</taxon>
    </lineage>
</organism>
<dbReference type="RefSeq" id="WP_247242136.1">
    <property type="nucleotide sequence ID" value="NZ_JALJRA010000001.1"/>
</dbReference>
<dbReference type="Gene3D" id="3.40.30.10">
    <property type="entry name" value="Glutaredoxin"/>
    <property type="match status" value="1"/>
</dbReference>
<dbReference type="PROSITE" id="PS50404">
    <property type="entry name" value="GST_NTER"/>
    <property type="match status" value="1"/>
</dbReference>